<proteinExistence type="predicted"/>
<reference evidence="8 9" key="1">
    <citation type="journal article" date="2023" name="Sci. Data">
        <title>Genome assembly of the Korean intertidal mud-creeper Batillaria attramentaria.</title>
        <authorList>
            <person name="Patra A.K."/>
            <person name="Ho P.T."/>
            <person name="Jun S."/>
            <person name="Lee S.J."/>
            <person name="Kim Y."/>
            <person name="Won Y.J."/>
        </authorList>
    </citation>
    <scope>NUCLEOTIDE SEQUENCE [LARGE SCALE GENOMIC DNA]</scope>
    <source>
        <strain evidence="8">Wonlab-2016</strain>
    </source>
</reference>
<evidence type="ECO:0000256" key="5">
    <source>
        <dbReference type="SAM" id="Phobius"/>
    </source>
</evidence>
<dbReference type="PANTHER" id="PTHR46641">
    <property type="entry name" value="FMRFAMIDE RECEPTOR-RELATED"/>
    <property type="match status" value="1"/>
</dbReference>
<dbReference type="Pfam" id="PF00001">
    <property type="entry name" value="7tm_1"/>
    <property type="match status" value="1"/>
</dbReference>
<organism evidence="8 9">
    <name type="scientific">Batillaria attramentaria</name>
    <dbReference type="NCBI Taxonomy" id="370345"/>
    <lineage>
        <taxon>Eukaryota</taxon>
        <taxon>Metazoa</taxon>
        <taxon>Spiralia</taxon>
        <taxon>Lophotrochozoa</taxon>
        <taxon>Mollusca</taxon>
        <taxon>Gastropoda</taxon>
        <taxon>Caenogastropoda</taxon>
        <taxon>Sorbeoconcha</taxon>
        <taxon>Cerithioidea</taxon>
        <taxon>Batillariidae</taxon>
        <taxon>Batillaria</taxon>
    </lineage>
</organism>
<evidence type="ECO:0000256" key="3">
    <source>
        <dbReference type="ARBA" id="ARBA00022989"/>
    </source>
</evidence>
<keyword evidence="9" id="KW-1185">Reference proteome</keyword>
<comment type="caution">
    <text evidence="8">The sequence shown here is derived from an EMBL/GenBank/DDBJ whole genome shotgun (WGS) entry which is preliminary data.</text>
</comment>
<dbReference type="PANTHER" id="PTHR46641:SF2">
    <property type="entry name" value="FMRFAMIDE RECEPTOR"/>
    <property type="match status" value="1"/>
</dbReference>
<feature type="transmembrane region" description="Helical" evidence="5">
    <location>
        <begin position="312"/>
        <end position="340"/>
    </location>
</feature>
<dbReference type="GO" id="GO:0016020">
    <property type="term" value="C:membrane"/>
    <property type="evidence" value="ECO:0007669"/>
    <property type="project" value="UniProtKB-SubCell"/>
</dbReference>
<evidence type="ECO:0000256" key="2">
    <source>
        <dbReference type="ARBA" id="ARBA00022692"/>
    </source>
</evidence>
<feature type="transmembrane region" description="Helical" evidence="5">
    <location>
        <begin position="267"/>
        <end position="291"/>
    </location>
</feature>
<keyword evidence="6" id="KW-0732">Signal</keyword>
<keyword evidence="3 5" id="KW-1133">Transmembrane helix</keyword>
<dbReference type="Gene3D" id="1.20.1070.10">
    <property type="entry name" value="Rhodopsin 7-helix transmembrane proteins"/>
    <property type="match status" value="1"/>
</dbReference>
<evidence type="ECO:0000259" key="7">
    <source>
        <dbReference type="PROSITE" id="PS50262"/>
    </source>
</evidence>
<keyword evidence="4 5" id="KW-0472">Membrane</keyword>
<dbReference type="Proteomes" id="UP001519460">
    <property type="component" value="Unassembled WGS sequence"/>
</dbReference>
<feature type="transmembrane region" description="Helical" evidence="5">
    <location>
        <begin position="206"/>
        <end position="224"/>
    </location>
</feature>
<name>A0ABD0J7X6_9CAEN</name>
<feature type="transmembrane region" description="Helical" evidence="5">
    <location>
        <begin position="360"/>
        <end position="379"/>
    </location>
</feature>
<evidence type="ECO:0000313" key="8">
    <source>
        <dbReference type="EMBL" id="KAK7465029.1"/>
    </source>
</evidence>
<dbReference type="InterPro" id="IPR000276">
    <property type="entry name" value="GPCR_Rhodpsn"/>
</dbReference>
<feature type="transmembrane region" description="Helical" evidence="5">
    <location>
        <begin position="123"/>
        <end position="145"/>
    </location>
</feature>
<keyword evidence="2 5" id="KW-0812">Transmembrane</keyword>
<feature type="signal peptide" evidence="6">
    <location>
        <begin position="1"/>
        <end position="24"/>
    </location>
</feature>
<dbReference type="PROSITE" id="PS50262">
    <property type="entry name" value="G_PROTEIN_RECEP_F1_2"/>
    <property type="match status" value="1"/>
</dbReference>
<gene>
    <name evidence="8" type="ORF">BaRGS_00037814</name>
</gene>
<feature type="domain" description="G-protein coupled receptors family 1 profile" evidence="7">
    <location>
        <begin position="102"/>
        <end position="376"/>
    </location>
</feature>
<evidence type="ECO:0000256" key="6">
    <source>
        <dbReference type="SAM" id="SignalP"/>
    </source>
</evidence>
<evidence type="ECO:0000256" key="4">
    <source>
        <dbReference type="ARBA" id="ARBA00023136"/>
    </source>
</evidence>
<dbReference type="SUPFAM" id="SSF81321">
    <property type="entry name" value="Family A G protein-coupled receptor-like"/>
    <property type="match status" value="1"/>
</dbReference>
<sequence length="419" mass="47519">MCRALRLAGFLSLLVRMTIETATTERMSSRDDFADPSLAGRTETSALYNLSSQGFEETTKMVSPGANGPVVQSEGIVSTEDRVFILQVLMKVRYVILPFALVATVCNVVVFMQKALRSSTSKYVIALSLAQILTLLIDIGLHVMLASIQGNVAKHYVYFAYGLYIFNYVIIIRRGSFIVMCLVSLERMYAIVRPLHIKSFVLVRHPLLFIFGTYSLTIGYHFYIPARYAIRESKLSDGSTVYFRTLTTFYVKNQKEMDNFAISAKVIFSYLPLLFLVILNVATVFFLRLLSSARQNLKTTMNAKEEEKRQRQMTITILGATIGYVVLSLPFALVALINNFHPVYNFQGPERNLLLVLQEISYECILLSCFTDFLSFLLLSSAFRRTFLRVFHLNRFVRRERLAADDTVTVDVSISNVTA</sequence>
<protein>
    <recommendedName>
        <fullName evidence="7">G-protein coupled receptors family 1 profile domain-containing protein</fullName>
    </recommendedName>
</protein>
<evidence type="ECO:0000256" key="1">
    <source>
        <dbReference type="ARBA" id="ARBA00004370"/>
    </source>
</evidence>
<accession>A0ABD0J7X6</accession>
<evidence type="ECO:0000313" key="9">
    <source>
        <dbReference type="Proteomes" id="UP001519460"/>
    </source>
</evidence>
<comment type="subcellular location">
    <subcellularLocation>
        <location evidence="1">Membrane</location>
    </subcellularLocation>
</comment>
<dbReference type="InterPro" id="IPR052954">
    <property type="entry name" value="GPCR-Ligand_Int"/>
</dbReference>
<dbReference type="EMBL" id="JACVVK020000581">
    <property type="protein sequence ID" value="KAK7465029.1"/>
    <property type="molecule type" value="Genomic_DNA"/>
</dbReference>
<feature type="chain" id="PRO_5044803347" description="G-protein coupled receptors family 1 profile domain-containing protein" evidence="6">
    <location>
        <begin position="25"/>
        <end position="419"/>
    </location>
</feature>
<feature type="transmembrane region" description="Helical" evidence="5">
    <location>
        <begin position="92"/>
        <end position="111"/>
    </location>
</feature>
<dbReference type="InterPro" id="IPR017452">
    <property type="entry name" value="GPCR_Rhodpsn_7TM"/>
</dbReference>
<dbReference type="AlphaFoldDB" id="A0ABD0J7X6"/>